<keyword evidence="2" id="KW-1185">Reference proteome</keyword>
<dbReference type="AlphaFoldDB" id="A0A6F8PKI3"/>
<dbReference type="Proteomes" id="UP000501466">
    <property type="component" value="Chromosome"/>
</dbReference>
<accession>A0A6F8PKI3</accession>
<evidence type="ECO:0000313" key="2">
    <source>
        <dbReference type="Proteomes" id="UP000501466"/>
    </source>
</evidence>
<evidence type="ECO:0000313" key="1">
    <source>
        <dbReference type="EMBL" id="BBP42609.1"/>
    </source>
</evidence>
<proteinExistence type="predicted"/>
<gene>
    <name evidence="1" type="ORF">THMIRHAT_03550</name>
</gene>
<reference evidence="2" key="1">
    <citation type="submission" date="2019-11" db="EMBL/GenBank/DDBJ databases">
        <title>Isolation and characterization of two novel species in the genus Thiomicrorhabdus.</title>
        <authorList>
            <person name="Mochizuki J."/>
            <person name="Kojima H."/>
            <person name="Fukui M."/>
        </authorList>
    </citation>
    <scope>NUCLEOTIDE SEQUENCE [LARGE SCALE GENOMIC DNA]</scope>
    <source>
        <strain evidence="2">AkT22</strain>
    </source>
</reference>
<organism evidence="1 2">
    <name type="scientific">Thiosulfativibrio zosterae</name>
    <dbReference type="NCBI Taxonomy" id="2675053"/>
    <lineage>
        <taxon>Bacteria</taxon>
        <taxon>Pseudomonadati</taxon>
        <taxon>Pseudomonadota</taxon>
        <taxon>Gammaproteobacteria</taxon>
        <taxon>Thiotrichales</taxon>
        <taxon>Piscirickettsiaceae</taxon>
        <taxon>Thiosulfativibrio</taxon>
    </lineage>
</organism>
<name>A0A6F8PKI3_9GAMM</name>
<dbReference type="KEGG" id="tzo:THMIRHAT_03550"/>
<dbReference type="EMBL" id="AP021888">
    <property type="protein sequence ID" value="BBP42609.1"/>
    <property type="molecule type" value="Genomic_DNA"/>
</dbReference>
<sequence length="148" mass="17061">MIGTNHMVEAGFMDRLPFTHRDAALDLLKFNRLKPLVEMRQTAPPMALRNRFLLTSEQWTETLDAVILTKLSYFTISLSYPNSYINKLLEIAAYALGKPGMSLAEMYAMTEKEYPYFARWLKSAHDVKLLKYRHAQNLQKKAAAQKTS</sequence>
<protein>
    <submittedName>
        <fullName evidence="1">Uncharacterized protein</fullName>
    </submittedName>
</protein>